<proteinExistence type="predicted"/>
<feature type="transmembrane region" description="Helical" evidence="1">
    <location>
        <begin position="72"/>
        <end position="92"/>
    </location>
</feature>
<dbReference type="Proteomes" id="UP000520814">
    <property type="component" value="Unassembled WGS sequence"/>
</dbReference>
<evidence type="ECO:0000313" key="3">
    <source>
        <dbReference type="Proteomes" id="UP000520814"/>
    </source>
</evidence>
<comment type="caution">
    <text evidence="2">The sequence shown here is derived from an EMBL/GenBank/DDBJ whole genome shotgun (WGS) entry which is preliminary data.</text>
</comment>
<keyword evidence="1" id="KW-0812">Transmembrane</keyword>
<keyword evidence="1" id="KW-0472">Membrane</keyword>
<dbReference type="EMBL" id="JACHGW010000001">
    <property type="protein sequence ID" value="MBB6049435.1"/>
    <property type="molecule type" value="Genomic_DNA"/>
</dbReference>
<dbReference type="RefSeq" id="WP_184193039.1">
    <property type="nucleotide sequence ID" value="NZ_JACHGW010000001.1"/>
</dbReference>
<feature type="transmembrane region" description="Helical" evidence="1">
    <location>
        <begin position="47"/>
        <end position="65"/>
    </location>
</feature>
<evidence type="ECO:0000313" key="2">
    <source>
        <dbReference type="EMBL" id="MBB6049435.1"/>
    </source>
</evidence>
<keyword evidence="1" id="KW-1133">Transmembrane helix</keyword>
<evidence type="ECO:0000256" key="1">
    <source>
        <dbReference type="SAM" id="Phobius"/>
    </source>
</evidence>
<sequence length="133" mass="15013">MSQSEQQLTPEEREVLPGFAAPTPRRVRRKAHWRHDPWSWLECYRPFLAVIVIVAGALGALSDFFPVFRGSVTVLLIVFFVLGGGLAILLLPQSFNEHFGHALLVQSGQVAVGTVMSIEKRMGMVRWENQWIL</sequence>
<organism evidence="2 3">
    <name type="scientific">Armatimonas rosea</name>
    <dbReference type="NCBI Taxonomy" id="685828"/>
    <lineage>
        <taxon>Bacteria</taxon>
        <taxon>Bacillati</taxon>
        <taxon>Armatimonadota</taxon>
        <taxon>Armatimonadia</taxon>
        <taxon>Armatimonadales</taxon>
        <taxon>Armatimonadaceae</taxon>
        <taxon>Armatimonas</taxon>
    </lineage>
</organism>
<keyword evidence="3" id="KW-1185">Reference proteome</keyword>
<dbReference type="AlphaFoldDB" id="A0A7W9SN75"/>
<accession>A0A7W9SN75</accession>
<gene>
    <name evidence="2" type="ORF">HNQ39_001197</name>
</gene>
<protein>
    <submittedName>
        <fullName evidence="2">Uncharacterized protein</fullName>
    </submittedName>
</protein>
<name>A0A7W9SN75_ARMRO</name>
<reference evidence="2 3" key="1">
    <citation type="submission" date="2020-08" db="EMBL/GenBank/DDBJ databases">
        <title>Genomic Encyclopedia of Type Strains, Phase IV (KMG-IV): sequencing the most valuable type-strain genomes for metagenomic binning, comparative biology and taxonomic classification.</title>
        <authorList>
            <person name="Goeker M."/>
        </authorList>
    </citation>
    <scope>NUCLEOTIDE SEQUENCE [LARGE SCALE GENOMIC DNA]</scope>
    <source>
        <strain evidence="2 3">DSM 23562</strain>
    </source>
</reference>